<dbReference type="AlphaFoldDB" id="A0A3N4NWQ9"/>
<dbReference type="RefSeq" id="WP_123898368.1">
    <property type="nucleotide sequence ID" value="NZ_RPFJ01000014.1"/>
</dbReference>
<organism evidence="2 3">
    <name type="scientific">Aureibaculum marinum</name>
    <dbReference type="NCBI Taxonomy" id="2487930"/>
    <lineage>
        <taxon>Bacteria</taxon>
        <taxon>Pseudomonadati</taxon>
        <taxon>Bacteroidota</taxon>
        <taxon>Flavobacteriia</taxon>
        <taxon>Flavobacteriales</taxon>
        <taxon>Flavobacteriaceae</taxon>
        <taxon>Aureibaculum</taxon>
    </lineage>
</organism>
<dbReference type="InterPro" id="IPR017941">
    <property type="entry name" value="Rieske_2Fe-2S"/>
</dbReference>
<dbReference type="PROSITE" id="PS51296">
    <property type="entry name" value="RIESKE"/>
    <property type="match status" value="1"/>
</dbReference>
<reference evidence="2 3" key="1">
    <citation type="submission" date="2018-11" db="EMBL/GenBank/DDBJ databases">
        <title>Aureibaculum marinum gen. nov., sp. nov., a member of the family Flavobacteriaceae isolated from the Bohai Sea.</title>
        <authorList>
            <person name="Ji X."/>
        </authorList>
    </citation>
    <scope>NUCLEOTIDE SEQUENCE [LARGE SCALE GENOMIC DNA]</scope>
    <source>
        <strain evidence="2 3">BH-SD17</strain>
    </source>
</reference>
<keyword evidence="3" id="KW-1185">Reference proteome</keyword>
<dbReference type="EMBL" id="RPFJ01000014">
    <property type="protein sequence ID" value="RPD96019.1"/>
    <property type="molecule type" value="Genomic_DNA"/>
</dbReference>
<name>A0A3N4NWQ9_9FLAO</name>
<protein>
    <recommendedName>
        <fullName evidence="1">Rieske domain-containing protein</fullName>
    </recommendedName>
</protein>
<evidence type="ECO:0000313" key="3">
    <source>
        <dbReference type="Proteomes" id="UP000270856"/>
    </source>
</evidence>
<accession>A0A3N4NWQ9</accession>
<dbReference type="OrthoDB" id="1201186at2"/>
<sequence length="140" mass="15168">MKNIIVPFLIYITLIGCSDTESYNNPYLPDVAVNQTVYLNNPSNNDLLFDGGYVEISGGIKGIVVYHGASDIFYAYDLACPNSEPNSCVKMTVDGLNMICSCDDTQYALALGGTPQNGGKYGAKEYKVINNGQSLLITNF</sequence>
<dbReference type="GO" id="GO:0051537">
    <property type="term" value="F:2 iron, 2 sulfur cluster binding"/>
    <property type="evidence" value="ECO:0007669"/>
    <property type="project" value="InterPro"/>
</dbReference>
<evidence type="ECO:0000313" key="2">
    <source>
        <dbReference type="EMBL" id="RPD96019.1"/>
    </source>
</evidence>
<evidence type="ECO:0000259" key="1">
    <source>
        <dbReference type="PROSITE" id="PS51296"/>
    </source>
</evidence>
<comment type="caution">
    <text evidence="2">The sequence shown here is derived from an EMBL/GenBank/DDBJ whole genome shotgun (WGS) entry which is preliminary data.</text>
</comment>
<feature type="domain" description="Rieske" evidence="1">
    <location>
        <begin position="40"/>
        <end position="137"/>
    </location>
</feature>
<dbReference type="Proteomes" id="UP000270856">
    <property type="component" value="Unassembled WGS sequence"/>
</dbReference>
<gene>
    <name evidence="2" type="ORF">EGM88_11170</name>
</gene>
<proteinExistence type="predicted"/>
<dbReference type="PROSITE" id="PS51257">
    <property type="entry name" value="PROKAR_LIPOPROTEIN"/>
    <property type="match status" value="1"/>
</dbReference>